<sequence>MTISVASEPSAGLPPGPRALLEEALGELQALDPESVSATGLADAIRTVQTWERRLAAFRARLVGEFEARGACLAEGALSPTAWLERELNLTRGEAHAARRAARVSRALPEVAAAFASGELTARQIDQLGHVVDRHGAGAVRQFEPELVSVGRTAPAKELGAVLRRVEHGLDPDRAREAELRRLAGRHLTLTRTGDGMWDVHGMLAPEDGEVLQSALLPLAGPVPQPDGSEDLRLSGERQLDALVELCRRALDRGDLPDLGGDKPHVTLVVDLATLRQESVWGGSSASALWGASLGRDALLRLCCDSSVSTVVSDGLAVGRLDPAALGALRDGQGRLSGLGLPLASGRTIRSVSPAQRRALVMRDGGCVFPACARSPGFSDAHHVVHWAHGGDTELANLASR</sequence>
<dbReference type="InterPro" id="IPR003870">
    <property type="entry name" value="DUF222"/>
</dbReference>
<reference evidence="2 3" key="1">
    <citation type="submission" date="2020-03" db="EMBL/GenBank/DDBJ databases">
        <title>Two novel Motilibacter sp.</title>
        <authorList>
            <person name="Liu S."/>
        </authorList>
    </citation>
    <scope>NUCLEOTIDE SEQUENCE [LARGE SCALE GENOMIC DNA]</scope>
    <source>
        <strain evidence="2 3">E257</strain>
    </source>
</reference>
<protein>
    <submittedName>
        <fullName evidence="2">DUF222 domain-containing protein</fullName>
    </submittedName>
</protein>
<comment type="caution">
    <text evidence="2">The sequence shown here is derived from an EMBL/GenBank/DDBJ whole genome shotgun (WGS) entry which is preliminary data.</text>
</comment>
<evidence type="ECO:0000259" key="1">
    <source>
        <dbReference type="Pfam" id="PF02720"/>
    </source>
</evidence>
<accession>A0ABX0GT98</accession>
<keyword evidence="3" id="KW-1185">Reference proteome</keyword>
<feature type="domain" description="DUF222" evidence="1">
    <location>
        <begin position="46"/>
        <end position="309"/>
    </location>
</feature>
<dbReference type="Pfam" id="PF02720">
    <property type="entry name" value="DUF222"/>
    <property type="match status" value="1"/>
</dbReference>
<dbReference type="CDD" id="cd00085">
    <property type="entry name" value="HNHc"/>
    <property type="match status" value="1"/>
</dbReference>
<evidence type="ECO:0000313" key="2">
    <source>
        <dbReference type="EMBL" id="NHC14119.1"/>
    </source>
</evidence>
<dbReference type="InterPro" id="IPR003615">
    <property type="entry name" value="HNH_nuc"/>
</dbReference>
<proteinExistence type="predicted"/>
<organism evidence="2 3">
    <name type="scientific">Motilibacter deserti</name>
    <dbReference type="NCBI Taxonomy" id="2714956"/>
    <lineage>
        <taxon>Bacteria</taxon>
        <taxon>Bacillati</taxon>
        <taxon>Actinomycetota</taxon>
        <taxon>Actinomycetes</taxon>
        <taxon>Motilibacterales</taxon>
        <taxon>Motilibacteraceae</taxon>
        <taxon>Motilibacter</taxon>
    </lineage>
</organism>
<dbReference type="Proteomes" id="UP000800981">
    <property type="component" value="Unassembled WGS sequence"/>
</dbReference>
<gene>
    <name evidence="2" type="ORF">G9H71_10030</name>
</gene>
<dbReference type="EMBL" id="JAANNP010000004">
    <property type="protein sequence ID" value="NHC14119.1"/>
    <property type="molecule type" value="Genomic_DNA"/>
</dbReference>
<dbReference type="RefSeq" id="WP_166281330.1">
    <property type="nucleotide sequence ID" value="NZ_JAANNP010000004.1"/>
</dbReference>
<name>A0ABX0GT98_9ACTN</name>
<evidence type="ECO:0000313" key="3">
    <source>
        <dbReference type="Proteomes" id="UP000800981"/>
    </source>
</evidence>